<gene>
    <name evidence="7" type="primary">rplC</name>
    <name evidence="8" type="ORF">A2478_00880</name>
</gene>
<dbReference type="EMBL" id="MFGJ01000008">
    <property type="protein sequence ID" value="OGF30980.1"/>
    <property type="molecule type" value="Genomic_DNA"/>
</dbReference>
<dbReference type="InterPro" id="IPR009000">
    <property type="entry name" value="Transl_B-barrel_sf"/>
</dbReference>
<dbReference type="GO" id="GO:0006412">
    <property type="term" value="P:translation"/>
    <property type="evidence" value="ECO:0007669"/>
    <property type="project" value="UniProtKB-UniRule"/>
</dbReference>
<dbReference type="PANTHER" id="PTHR11229">
    <property type="entry name" value="50S RIBOSOMAL PROTEIN L3"/>
    <property type="match status" value="1"/>
</dbReference>
<dbReference type="FunFam" id="2.40.30.10:FF:000004">
    <property type="entry name" value="50S ribosomal protein L3"/>
    <property type="match status" value="1"/>
</dbReference>
<dbReference type="InterPro" id="IPR019927">
    <property type="entry name" value="Ribosomal_uL3_bac/org-type"/>
</dbReference>
<evidence type="ECO:0000313" key="8">
    <source>
        <dbReference type="EMBL" id="OGF30980.1"/>
    </source>
</evidence>
<comment type="similarity">
    <text evidence="1 7">Belongs to the universal ribosomal protein uL3 family.</text>
</comment>
<comment type="function">
    <text evidence="7">One of the primary rRNA binding proteins, it binds directly near the 3'-end of the 23S rRNA, where it nucleates assembly of the 50S subunit.</text>
</comment>
<evidence type="ECO:0000256" key="3">
    <source>
        <dbReference type="ARBA" id="ARBA00022884"/>
    </source>
</evidence>
<accession>A0A1F5SW94</accession>
<dbReference type="STRING" id="1798002.A2478_00880"/>
<dbReference type="AlphaFoldDB" id="A0A1F5SW94"/>
<dbReference type="PANTHER" id="PTHR11229:SF16">
    <property type="entry name" value="LARGE RIBOSOMAL SUBUNIT PROTEIN UL3C"/>
    <property type="match status" value="1"/>
</dbReference>
<protein>
    <recommendedName>
        <fullName evidence="6 7">Large ribosomal subunit protein uL3</fullName>
    </recommendedName>
</protein>
<sequence length="296" mass="32732">MKFILGKKLEMTQVFDPEGKVVPVTKIQVGPCLVIQKKNMEKDGYVAIRCAYQEKKKFNKPMLGIFKRFSKNNFQYIKEFSLAEGDVMVEKLNEGDEITAGIFQAGDMVDVVGQAKGKGFQGVVKRHGFSGGKKSHGHKDQLRMPGSIGSAGAARVFKGMRMGGRMGGQQVTVNGLEVINVDAQNGILYLKGAVPGARNGFLKISAEGDFEIIKKVVKVEKIVEKQEVVEVVKEENQVEKNKINEIKAEEINVVKDEKKDDSEKVESNGKAEVENKEPIAIATEEIVEKNKTDKNE</sequence>
<evidence type="ECO:0000256" key="6">
    <source>
        <dbReference type="ARBA" id="ARBA00035243"/>
    </source>
</evidence>
<keyword evidence="2 7" id="KW-0699">rRNA-binding</keyword>
<dbReference type="Gene3D" id="3.30.160.810">
    <property type="match status" value="1"/>
</dbReference>
<organism evidence="8 9">
    <name type="scientific">Candidatus Falkowbacteria bacterium RIFOXYC2_FULL_36_12</name>
    <dbReference type="NCBI Taxonomy" id="1798002"/>
    <lineage>
        <taxon>Bacteria</taxon>
        <taxon>Candidatus Falkowiibacteriota</taxon>
    </lineage>
</organism>
<evidence type="ECO:0000256" key="4">
    <source>
        <dbReference type="ARBA" id="ARBA00022980"/>
    </source>
</evidence>
<dbReference type="NCBIfam" id="TIGR03625">
    <property type="entry name" value="L3_bact"/>
    <property type="match status" value="1"/>
</dbReference>
<name>A0A1F5SW94_9BACT</name>
<dbReference type="GO" id="GO:0022625">
    <property type="term" value="C:cytosolic large ribosomal subunit"/>
    <property type="evidence" value="ECO:0007669"/>
    <property type="project" value="TreeGrafter"/>
</dbReference>
<comment type="caution">
    <text evidence="8">The sequence shown here is derived from an EMBL/GenBank/DDBJ whole genome shotgun (WGS) entry which is preliminary data.</text>
</comment>
<dbReference type="Pfam" id="PF00297">
    <property type="entry name" value="Ribosomal_L3"/>
    <property type="match status" value="1"/>
</dbReference>
<comment type="subunit">
    <text evidence="7">Part of the 50S ribosomal subunit. Forms a cluster with proteins L14 and L19.</text>
</comment>
<proteinExistence type="inferred from homology"/>
<keyword evidence="4 7" id="KW-0689">Ribosomal protein</keyword>
<keyword evidence="3 7" id="KW-0694">RNA-binding</keyword>
<dbReference type="Proteomes" id="UP000179001">
    <property type="component" value="Unassembled WGS sequence"/>
</dbReference>
<dbReference type="GO" id="GO:0019843">
    <property type="term" value="F:rRNA binding"/>
    <property type="evidence" value="ECO:0007669"/>
    <property type="project" value="UniProtKB-UniRule"/>
</dbReference>
<dbReference type="Gene3D" id="2.40.30.10">
    <property type="entry name" value="Translation factors"/>
    <property type="match status" value="1"/>
</dbReference>
<evidence type="ECO:0000256" key="2">
    <source>
        <dbReference type="ARBA" id="ARBA00022730"/>
    </source>
</evidence>
<evidence type="ECO:0000256" key="7">
    <source>
        <dbReference type="HAMAP-Rule" id="MF_01325"/>
    </source>
</evidence>
<reference evidence="8 9" key="1">
    <citation type="journal article" date="2016" name="Nat. Commun.">
        <title>Thousands of microbial genomes shed light on interconnected biogeochemical processes in an aquifer system.</title>
        <authorList>
            <person name="Anantharaman K."/>
            <person name="Brown C.T."/>
            <person name="Hug L.A."/>
            <person name="Sharon I."/>
            <person name="Castelle C.J."/>
            <person name="Probst A.J."/>
            <person name="Thomas B.C."/>
            <person name="Singh A."/>
            <person name="Wilkins M.J."/>
            <person name="Karaoz U."/>
            <person name="Brodie E.L."/>
            <person name="Williams K.H."/>
            <person name="Hubbard S.S."/>
            <person name="Banfield J.F."/>
        </authorList>
    </citation>
    <scope>NUCLEOTIDE SEQUENCE [LARGE SCALE GENOMIC DNA]</scope>
</reference>
<evidence type="ECO:0000256" key="5">
    <source>
        <dbReference type="ARBA" id="ARBA00023274"/>
    </source>
</evidence>
<dbReference type="InterPro" id="IPR000597">
    <property type="entry name" value="Ribosomal_uL3"/>
</dbReference>
<evidence type="ECO:0000256" key="1">
    <source>
        <dbReference type="ARBA" id="ARBA00006540"/>
    </source>
</evidence>
<dbReference type="HAMAP" id="MF_01325_B">
    <property type="entry name" value="Ribosomal_uL3_B"/>
    <property type="match status" value="1"/>
</dbReference>
<dbReference type="SUPFAM" id="SSF50447">
    <property type="entry name" value="Translation proteins"/>
    <property type="match status" value="1"/>
</dbReference>
<dbReference type="GO" id="GO:0003735">
    <property type="term" value="F:structural constituent of ribosome"/>
    <property type="evidence" value="ECO:0007669"/>
    <property type="project" value="UniProtKB-UniRule"/>
</dbReference>
<evidence type="ECO:0000313" key="9">
    <source>
        <dbReference type="Proteomes" id="UP000179001"/>
    </source>
</evidence>
<keyword evidence="5 7" id="KW-0687">Ribonucleoprotein</keyword>